<dbReference type="InterPro" id="IPR054471">
    <property type="entry name" value="GPIID_WHD"/>
</dbReference>
<reference evidence="2 3" key="1">
    <citation type="submission" date="2023-01" db="EMBL/GenBank/DDBJ databases">
        <title>Analysis of 21 Apiospora genomes using comparative genomics revels a genus with tremendous synthesis potential of carbohydrate active enzymes and secondary metabolites.</title>
        <authorList>
            <person name="Sorensen T."/>
        </authorList>
    </citation>
    <scope>NUCLEOTIDE SEQUENCE [LARGE SCALE GENOMIC DNA]</scope>
    <source>
        <strain evidence="2 3">CBS 33761</strain>
    </source>
</reference>
<evidence type="ECO:0000313" key="3">
    <source>
        <dbReference type="Proteomes" id="UP001444661"/>
    </source>
</evidence>
<gene>
    <name evidence="2" type="ORF">PG993_008855</name>
</gene>
<dbReference type="Proteomes" id="UP001444661">
    <property type="component" value="Unassembled WGS sequence"/>
</dbReference>
<dbReference type="PANTHER" id="PTHR10039">
    <property type="entry name" value="AMELOGENIN"/>
    <property type="match status" value="1"/>
</dbReference>
<comment type="caution">
    <text evidence="2">The sequence shown here is derived from an EMBL/GenBank/DDBJ whole genome shotgun (WGS) entry which is preliminary data.</text>
</comment>
<name>A0ABR1SPI1_9PEZI</name>
<accession>A0ABR1SPI1</accession>
<dbReference type="Pfam" id="PF22939">
    <property type="entry name" value="WHD_GPIID"/>
    <property type="match status" value="1"/>
</dbReference>
<evidence type="ECO:0000313" key="2">
    <source>
        <dbReference type="EMBL" id="KAK8036241.1"/>
    </source>
</evidence>
<organism evidence="2 3">
    <name type="scientific">Apiospora rasikravindrae</name>
    <dbReference type="NCBI Taxonomy" id="990691"/>
    <lineage>
        <taxon>Eukaryota</taxon>
        <taxon>Fungi</taxon>
        <taxon>Dikarya</taxon>
        <taxon>Ascomycota</taxon>
        <taxon>Pezizomycotina</taxon>
        <taxon>Sordariomycetes</taxon>
        <taxon>Xylariomycetidae</taxon>
        <taxon>Amphisphaeriales</taxon>
        <taxon>Apiosporaceae</taxon>
        <taxon>Apiospora</taxon>
    </lineage>
</organism>
<protein>
    <recommendedName>
        <fullName evidence="1">GPI inositol-deacylase winged helix domain-containing protein</fullName>
    </recommendedName>
</protein>
<evidence type="ECO:0000259" key="1">
    <source>
        <dbReference type="Pfam" id="PF22939"/>
    </source>
</evidence>
<feature type="domain" description="GPI inositol-deacylase winged helix" evidence="1">
    <location>
        <begin position="124"/>
        <end position="200"/>
    </location>
</feature>
<dbReference type="PANTHER" id="PTHR10039:SF15">
    <property type="entry name" value="NACHT DOMAIN-CONTAINING PROTEIN"/>
    <property type="match status" value="1"/>
</dbReference>
<keyword evidence="3" id="KW-1185">Reference proteome</keyword>
<sequence length="279" mass="31218">MSDFGASIFVTSRFIPEIETRFEDAVQVEIRASESDISRYPDSQILYIEGYVSRNQERHEEIKQKALDCVDGMFLLAQLHLDPLRGKSRVKDVRTALGNLAKGSNAYDEAYKNAMARINGQVQDQRELAMQTLSWIVCAKRPLKPEELRHALGVEFGESDMNSDDLPDLQNVLSSCCGLVAIDEESDAVGLVHQTTRQYFERTQETWAARKGDDAIPQLLLGEDEERDTEGDDGSKFRDLSGIEKMETCMAMFAPEKSDELRAARTGLAAKARKSCIAA</sequence>
<dbReference type="EMBL" id="JAQQWK010000008">
    <property type="protein sequence ID" value="KAK8036241.1"/>
    <property type="molecule type" value="Genomic_DNA"/>
</dbReference>
<proteinExistence type="predicted"/>